<keyword evidence="4" id="KW-1185">Reference proteome</keyword>
<proteinExistence type="predicted"/>
<dbReference type="Pfam" id="PF13180">
    <property type="entry name" value="PDZ_2"/>
    <property type="match status" value="1"/>
</dbReference>
<evidence type="ECO:0000313" key="3">
    <source>
        <dbReference type="EMBL" id="GAA4454462.1"/>
    </source>
</evidence>
<name>A0ABP8MTS1_9BACT</name>
<reference evidence="4" key="1">
    <citation type="journal article" date="2019" name="Int. J. Syst. Evol. Microbiol.">
        <title>The Global Catalogue of Microorganisms (GCM) 10K type strain sequencing project: providing services to taxonomists for standard genome sequencing and annotation.</title>
        <authorList>
            <consortium name="The Broad Institute Genomics Platform"/>
            <consortium name="The Broad Institute Genome Sequencing Center for Infectious Disease"/>
            <person name="Wu L."/>
            <person name="Ma J."/>
        </authorList>
    </citation>
    <scope>NUCLEOTIDE SEQUENCE [LARGE SCALE GENOMIC DNA]</scope>
    <source>
        <strain evidence="4">JCM 17759</strain>
    </source>
</reference>
<dbReference type="SUPFAM" id="SSF50156">
    <property type="entry name" value="PDZ domain-like"/>
    <property type="match status" value="1"/>
</dbReference>
<evidence type="ECO:0000313" key="4">
    <source>
        <dbReference type="Proteomes" id="UP001500840"/>
    </source>
</evidence>
<gene>
    <name evidence="3" type="ORF">GCM10023156_26960</name>
</gene>
<protein>
    <recommendedName>
        <fullName evidence="2">PDZ domain-containing protein</fullName>
    </recommendedName>
</protein>
<organism evidence="3 4">
    <name type="scientific">Novipirellula rosea</name>
    <dbReference type="NCBI Taxonomy" id="1031540"/>
    <lineage>
        <taxon>Bacteria</taxon>
        <taxon>Pseudomonadati</taxon>
        <taxon>Planctomycetota</taxon>
        <taxon>Planctomycetia</taxon>
        <taxon>Pirellulales</taxon>
        <taxon>Pirellulaceae</taxon>
        <taxon>Novipirellula</taxon>
    </lineage>
</organism>
<sequence length="1149" mass="128621">MILLSLPMTFSLRLDGDEPKTGDAENQASDVTESADLDPGELPIVDQTQQESKDLTSLLRTLTDRQLLAIAKGDEPPPSNFPVSGVSADRLNEELLAELARRWDRQLQPKTATETASNPQAVVASNVTVEDNVAINVPAKSITVKLDSIVVEAFSGTPLNVGVMELTFIKGHGPILYPDQPLYLDATPLPAHYVTFNVSYQKRQGESPWQVDRIHVSFLHQGDGPTELTLSGVQGLQLAPQNVDVIENTSRHRELLQRWWRDFSTVPQDLDPRHKMLKESLLDILARRLQLPGPWPRVEHNAPQESLSLEGQFERAIGMLFGIESVKLAMQEDVTLNQSTRHEKANRPIPPAPRMRSIAIPSVPASTWIEPIAMHVPAECFYLRTGSLANYRYFREFLLSWGGNLDDIVATPSLDHQTREKIEDQLGLNPEDVSAKSFDKLVSDMALIGCDPLFSDGATVGILLRARDARGLYELIQTQRNEAKLGVPGSEERRVDIGDHAVSFLASDDNRLRSFYAIDGEYHLVTNSHYLLERFYAAGSGDRSLGSLPEFRYARSQTRTQNQTIAFLYLSDPFFQNLISPQYRIEVTRRKQAVQELRQFQLARMVAAAERVNAETMDDLIKSQFLPTDFGRRPDDSYPRLNNGKITDSLRGSPGVFLPVPDVRVQKATLSEVHSYAAFISKYSTEWKQVDPVTVVFARDAAAANDLHRIRMDIIITPYAASKYSFLQRHLAAADNRRVGHVDGDLLSVDTAIRLNPGQKSHRLYLGLRDDEVAFNFSDGRIEMLDRPEGTSYAKSRSYAAISPPSTDVLRLLASIMEKPQTAPIAPVDPAALTPLRQLPVMGYMFYGLGWAIGNMPPKLQEVAKYRSNVTNRNGWMVASTNRNIQHDTPDRLAQEWINEPTQVRLRMGSLSGSKVEPYIQAYTYHASRKVSGENSRFLNDFAGWLQLPTEESRDTLEGLLGARIHCPLGGEYTLETFGEHPHWISTSWSEASLYSLSKAPESWKFPFLDWIRRLDLRFDLDRTTLRAQVDLLVHQPNDPVKDVLIGLQMDPPGSNAADGMATQHDWILGVRVSATDQSMRITHVHANSPASRVGIQVGDVIQMVDRQSPRSSAHLMSMIDSARDRGVAEIKVDRRGFSVTFDVPLSTH</sequence>
<evidence type="ECO:0000259" key="2">
    <source>
        <dbReference type="PROSITE" id="PS50106"/>
    </source>
</evidence>
<dbReference type="PROSITE" id="PS50106">
    <property type="entry name" value="PDZ"/>
    <property type="match status" value="1"/>
</dbReference>
<comment type="caution">
    <text evidence="3">The sequence shown here is derived from an EMBL/GenBank/DDBJ whole genome shotgun (WGS) entry which is preliminary data.</text>
</comment>
<feature type="domain" description="PDZ" evidence="2">
    <location>
        <begin position="1045"/>
        <end position="1106"/>
    </location>
</feature>
<dbReference type="SMART" id="SM00228">
    <property type="entry name" value="PDZ"/>
    <property type="match status" value="1"/>
</dbReference>
<dbReference type="EMBL" id="BAABGA010000035">
    <property type="protein sequence ID" value="GAA4454462.1"/>
    <property type="molecule type" value="Genomic_DNA"/>
</dbReference>
<feature type="compositionally biased region" description="Basic and acidic residues" evidence="1">
    <location>
        <begin position="14"/>
        <end position="23"/>
    </location>
</feature>
<evidence type="ECO:0000256" key="1">
    <source>
        <dbReference type="SAM" id="MobiDB-lite"/>
    </source>
</evidence>
<dbReference type="Gene3D" id="2.30.42.10">
    <property type="match status" value="1"/>
</dbReference>
<dbReference type="InterPro" id="IPR001478">
    <property type="entry name" value="PDZ"/>
</dbReference>
<dbReference type="Proteomes" id="UP001500840">
    <property type="component" value="Unassembled WGS sequence"/>
</dbReference>
<dbReference type="InterPro" id="IPR036034">
    <property type="entry name" value="PDZ_sf"/>
</dbReference>
<feature type="region of interest" description="Disordered" evidence="1">
    <location>
        <begin position="13"/>
        <end position="50"/>
    </location>
</feature>
<accession>A0ABP8MTS1</accession>